<feature type="region of interest" description="Disordered" evidence="1">
    <location>
        <begin position="1"/>
        <end position="39"/>
    </location>
</feature>
<evidence type="ECO:0000256" key="1">
    <source>
        <dbReference type="SAM" id="MobiDB-lite"/>
    </source>
</evidence>
<evidence type="ECO:0000313" key="2">
    <source>
        <dbReference type="EMBL" id="ENO18492.1"/>
    </source>
</evidence>
<dbReference type="PATRIC" id="fig|888050.3.peg.714"/>
<name>N6X4Z8_9ACTO</name>
<evidence type="ECO:0000313" key="3">
    <source>
        <dbReference type="Proteomes" id="UP000013015"/>
    </source>
</evidence>
<dbReference type="EMBL" id="AQHZ01000013">
    <property type="protein sequence ID" value="ENO18492.1"/>
    <property type="molecule type" value="Genomic_DNA"/>
</dbReference>
<sequence length="39" mass="4187">MVVHPQRGRGTPLEISGKHRNGAAENSESGKLRSLEASE</sequence>
<dbReference type="HOGENOM" id="CLU_3303253_0_0_11"/>
<organism evidence="2 3">
    <name type="scientific">Schaalia cardiffensis F0333</name>
    <dbReference type="NCBI Taxonomy" id="888050"/>
    <lineage>
        <taxon>Bacteria</taxon>
        <taxon>Bacillati</taxon>
        <taxon>Actinomycetota</taxon>
        <taxon>Actinomycetes</taxon>
        <taxon>Actinomycetales</taxon>
        <taxon>Actinomycetaceae</taxon>
        <taxon>Schaalia</taxon>
    </lineage>
</organism>
<dbReference type="Proteomes" id="UP000013015">
    <property type="component" value="Unassembled WGS sequence"/>
</dbReference>
<feature type="compositionally biased region" description="Basic and acidic residues" evidence="1">
    <location>
        <begin position="28"/>
        <end position="39"/>
    </location>
</feature>
<gene>
    <name evidence="2" type="ORF">HMPREF9004_0749</name>
</gene>
<reference evidence="2 3" key="1">
    <citation type="submission" date="2013-03" db="EMBL/GenBank/DDBJ databases">
        <title>Reference genome for the Human Microbiome Project.</title>
        <authorList>
            <person name="Aqrawi P."/>
            <person name="Ayvaz T."/>
            <person name="Bess C."/>
            <person name="Blankenburg K."/>
            <person name="Coyle M."/>
            <person name="Deng J."/>
            <person name="Forbes L."/>
            <person name="Fowler G."/>
            <person name="Francisco L."/>
            <person name="Fu Q."/>
            <person name="Gibbs R."/>
            <person name="Gross S."/>
            <person name="Gubbala S."/>
            <person name="Hale W."/>
            <person name="Hemphill L."/>
            <person name="Highlander S."/>
            <person name="Hirani K."/>
            <person name="Jackson L."/>
            <person name="Jakkamsetti A."/>
            <person name="Javaid M."/>
            <person name="Jayaseelan J.C."/>
            <person name="Jiang H."/>
            <person name="Joshi V."/>
            <person name="Korchina V."/>
            <person name="Kovar C."/>
            <person name="Lara F."/>
            <person name="Lee S."/>
            <person name="Liu Y."/>
            <person name="Mata R."/>
            <person name="Mathew T."/>
            <person name="Munidasa M."/>
            <person name="Muzny D."/>
            <person name="Nazareth L."/>
            <person name="Ngo R."/>
            <person name="Nguyen L."/>
            <person name="Nguyen N."/>
            <person name="Okwuonu G."/>
            <person name="Ongeri F."/>
            <person name="Palculict T."/>
            <person name="Patil S."/>
            <person name="Petrosino J."/>
            <person name="Pham C."/>
            <person name="Pham P."/>
            <person name="Pu L.-L."/>
            <person name="Qin X."/>
            <person name="Qu J."/>
            <person name="Reid J."/>
            <person name="Ross M."/>
            <person name="Ruth R."/>
            <person name="Saada N."/>
            <person name="San Lucas F."/>
            <person name="Santibanez J."/>
            <person name="Shang Y."/>
            <person name="Simmons D."/>
            <person name="Song X.-Z."/>
            <person name="Tang L.-Y."/>
            <person name="Thornton R."/>
            <person name="Warren J."/>
            <person name="Weissenberger G."/>
            <person name="Wilczek-Boney K."/>
            <person name="Worley K."/>
            <person name="Youmans B."/>
            <person name="Zhang J."/>
            <person name="Zhang L."/>
            <person name="Zhao Z."/>
            <person name="Zhou C."/>
            <person name="Zhu D."/>
            <person name="Zhu Y."/>
        </authorList>
    </citation>
    <scope>NUCLEOTIDE SEQUENCE [LARGE SCALE GENOMIC DNA]</scope>
    <source>
        <strain evidence="2 3">F0333</strain>
    </source>
</reference>
<keyword evidence="3" id="KW-1185">Reference proteome</keyword>
<accession>N6X4Z8</accession>
<proteinExistence type="predicted"/>
<protein>
    <submittedName>
        <fullName evidence="2">Uncharacterized protein</fullName>
    </submittedName>
</protein>
<dbReference type="AlphaFoldDB" id="N6X4Z8"/>
<comment type="caution">
    <text evidence="2">The sequence shown here is derived from an EMBL/GenBank/DDBJ whole genome shotgun (WGS) entry which is preliminary data.</text>
</comment>